<evidence type="ECO:0000313" key="3">
    <source>
        <dbReference type="Proteomes" id="UP000291469"/>
    </source>
</evidence>
<keyword evidence="3" id="KW-1185">Reference proteome</keyword>
<feature type="coiled-coil region" evidence="1">
    <location>
        <begin position="37"/>
        <end position="67"/>
    </location>
</feature>
<name>A0A411YDV9_9ACTN</name>
<sequence length="71" mass="8286">MSERLNCRRNRVAWKLANLALHLGTPRYRMLIGQAVRRGLVLQRRETEEILENLEEMRAGIAATQREGGRR</sequence>
<reference evidence="2 3" key="1">
    <citation type="submission" date="2019-01" db="EMBL/GenBank/DDBJ databases">
        <title>Egibacter rhizosphaerae EGI 80759T.</title>
        <authorList>
            <person name="Chen D.-D."/>
            <person name="Tian Y."/>
            <person name="Jiao J.-Y."/>
            <person name="Zhang X.-T."/>
            <person name="Zhang Y.-G."/>
            <person name="Zhang Y."/>
            <person name="Xiao M."/>
            <person name="Shu W.-S."/>
            <person name="Li W.-J."/>
        </authorList>
    </citation>
    <scope>NUCLEOTIDE SEQUENCE [LARGE SCALE GENOMIC DNA]</scope>
    <source>
        <strain evidence="2 3">EGI 80759</strain>
    </source>
</reference>
<evidence type="ECO:0000256" key="1">
    <source>
        <dbReference type="SAM" id="Coils"/>
    </source>
</evidence>
<dbReference type="EMBL" id="CP036402">
    <property type="protein sequence ID" value="QBI19360.1"/>
    <property type="molecule type" value="Genomic_DNA"/>
</dbReference>
<gene>
    <name evidence="2" type="ORF">ER308_07245</name>
</gene>
<dbReference type="AlphaFoldDB" id="A0A411YDV9"/>
<evidence type="ECO:0000313" key="2">
    <source>
        <dbReference type="EMBL" id="QBI19360.1"/>
    </source>
</evidence>
<dbReference type="Proteomes" id="UP000291469">
    <property type="component" value="Chromosome"/>
</dbReference>
<dbReference type="KEGG" id="erz:ER308_07245"/>
<keyword evidence="1" id="KW-0175">Coiled coil</keyword>
<proteinExistence type="predicted"/>
<protein>
    <submittedName>
        <fullName evidence="2">Uncharacterized protein</fullName>
    </submittedName>
</protein>
<organism evidence="2 3">
    <name type="scientific">Egibacter rhizosphaerae</name>
    <dbReference type="NCBI Taxonomy" id="1670831"/>
    <lineage>
        <taxon>Bacteria</taxon>
        <taxon>Bacillati</taxon>
        <taxon>Actinomycetota</taxon>
        <taxon>Nitriliruptoria</taxon>
        <taxon>Egibacterales</taxon>
        <taxon>Egibacteraceae</taxon>
        <taxon>Egibacter</taxon>
    </lineage>
</organism>
<dbReference type="RefSeq" id="WP_131154357.1">
    <property type="nucleotide sequence ID" value="NZ_CP036402.1"/>
</dbReference>
<accession>A0A411YDV9</accession>